<dbReference type="GO" id="GO:0019239">
    <property type="term" value="F:deaminase activity"/>
    <property type="evidence" value="ECO:0007669"/>
    <property type="project" value="TreeGrafter"/>
</dbReference>
<dbReference type="PANTHER" id="PTHR11803">
    <property type="entry name" value="2-IMINOBUTANOATE/2-IMINOPROPANOATE DEAMINASE RIDA"/>
    <property type="match status" value="1"/>
</dbReference>
<gene>
    <name evidence="2" type="ORF">FM121_01755</name>
</gene>
<sequence length="125" mass="13593">MKEQVATIKAPQAIGPYSQGVKASGDMLFVSGQLPINAVNGEMPNDVLEQTKQSLTNLKAIVEESGASMENIVKTTIFLADMNDFTVVNEVYGSFFEEPFPSRSTIEVARLPKDAKVEIEAIVVK</sequence>
<keyword evidence="3" id="KW-1185">Reference proteome</keyword>
<reference evidence="3" key="1">
    <citation type="submission" date="2017-02" db="EMBL/GenBank/DDBJ databases">
        <authorList>
            <person name="Dridi B."/>
        </authorList>
    </citation>
    <scope>NUCLEOTIDE SEQUENCE [LARGE SCALE GENOMIC DNA]</scope>
    <source>
        <strain evidence="3">bH819</strain>
    </source>
</reference>
<evidence type="ECO:0000313" key="2">
    <source>
        <dbReference type="EMBL" id="SLM84789.1"/>
    </source>
</evidence>
<dbReference type="PROSITE" id="PS01094">
    <property type="entry name" value="UPF0076"/>
    <property type="match status" value="1"/>
</dbReference>
<dbReference type="EMBL" id="FWFD01000003">
    <property type="protein sequence ID" value="SLM84789.1"/>
    <property type="molecule type" value="Genomic_DNA"/>
</dbReference>
<dbReference type="Proteomes" id="UP000195918">
    <property type="component" value="Unassembled WGS sequence"/>
</dbReference>
<dbReference type="GO" id="GO:0005829">
    <property type="term" value="C:cytosol"/>
    <property type="evidence" value="ECO:0007669"/>
    <property type="project" value="TreeGrafter"/>
</dbReference>
<dbReference type="SUPFAM" id="SSF55298">
    <property type="entry name" value="YjgF-like"/>
    <property type="match status" value="1"/>
</dbReference>
<organism evidence="2 3">
    <name type="scientific">Vagococcus fluvialis bH819</name>
    <dbReference type="NCBI Taxonomy" id="1255619"/>
    <lineage>
        <taxon>Bacteria</taxon>
        <taxon>Bacillati</taxon>
        <taxon>Bacillota</taxon>
        <taxon>Bacilli</taxon>
        <taxon>Lactobacillales</taxon>
        <taxon>Enterococcaceae</taxon>
        <taxon>Vagococcus</taxon>
    </lineage>
</organism>
<dbReference type="InterPro" id="IPR035959">
    <property type="entry name" value="RutC-like_sf"/>
</dbReference>
<proteinExistence type="inferred from homology"/>
<dbReference type="Pfam" id="PF01042">
    <property type="entry name" value="Ribonuc_L-PSP"/>
    <property type="match status" value="1"/>
</dbReference>
<dbReference type="InterPro" id="IPR006175">
    <property type="entry name" value="YjgF/YER057c/UK114"/>
</dbReference>
<dbReference type="PANTHER" id="PTHR11803:SF39">
    <property type="entry name" value="2-IMINOBUTANOATE_2-IMINOPROPANOATE DEAMINASE"/>
    <property type="match status" value="1"/>
</dbReference>
<protein>
    <submittedName>
        <fullName evidence="2">Endoribonuclease L-PSP</fullName>
    </submittedName>
</protein>
<evidence type="ECO:0000313" key="3">
    <source>
        <dbReference type="Proteomes" id="UP000195918"/>
    </source>
</evidence>
<dbReference type="InterPro" id="IPR006056">
    <property type="entry name" value="RidA"/>
</dbReference>
<dbReference type="InterPro" id="IPR019897">
    <property type="entry name" value="RidA_CS"/>
</dbReference>
<evidence type="ECO:0000256" key="1">
    <source>
        <dbReference type="ARBA" id="ARBA00010552"/>
    </source>
</evidence>
<dbReference type="CDD" id="cd00448">
    <property type="entry name" value="YjgF_YER057c_UK114_family"/>
    <property type="match status" value="1"/>
</dbReference>
<dbReference type="Gene3D" id="3.30.1330.40">
    <property type="entry name" value="RutC-like"/>
    <property type="match status" value="1"/>
</dbReference>
<dbReference type="RefSeq" id="WP_086950433.1">
    <property type="nucleotide sequence ID" value="NZ_FWFD01000003.1"/>
</dbReference>
<dbReference type="FunFam" id="3.30.1330.40:FF:000001">
    <property type="entry name" value="L-PSP family endoribonuclease"/>
    <property type="match status" value="1"/>
</dbReference>
<dbReference type="NCBIfam" id="TIGR00004">
    <property type="entry name" value="Rid family detoxifying hydrolase"/>
    <property type="match status" value="1"/>
</dbReference>
<dbReference type="OrthoDB" id="9803101at2"/>
<name>A0A1X6WKM0_9ENTE</name>
<comment type="similarity">
    <text evidence="1">Belongs to the RutC family.</text>
</comment>
<accession>A0A1X6WKM0</accession>
<dbReference type="AlphaFoldDB" id="A0A1X6WKM0"/>